<sequence length="153" mass="17219">MYKPGEASIIMALPDQFGTDMVNALMSFAANSNVLANELADSLGSLAAWCGVTYCSDSGICITHNDDISRIVMVFLHRDGERYATALKDEFIELNSELIRMYRPQLTLVVSAWNIRDCDVYTKCEEAWNEFVLFQRMVSGESYDTSVYVRKSA</sequence>
<dbReference type="GeneID" id="27363961"/>
<keyword evidence="2" id="KW-1185">Reference proteome</keyword>
<name>A0A0D2CXG5_9EURO</name>
<organism evidence="1 2">
    <name type="scientific">Exophiala oligosperma</name>
    <dbReference type="NCBI Taxonomy" id="215243"/>
    <lineage>
        <taxon>Eukaryota</taxon>
        <taxon>Fungi</taxon>
        <taxon>Dikarya</taxon>
        <taxon>Ascomycota</taxon>
        <taxon>Pezizomycotina</taxon>
        <taxon>Eurotiomycetes</taxon>
        <taxon>Chaetothyriomycetidae</taxon>
        <taxon>Chaetothyriales</taxon>
        <taxon>Herpotrichiellaceae</taxon>
        <taxon>Exophiala</taxon>
    </lineage>
</organism>
<dbReference type="VEuPathDB" id="FungiDB:PV06_11887"/>
<dbReference type="EMBL" id="KN847428">
    <property type="protein sequence ID" value="KIW35773.1"/>
    <property type="molecule type" value="Genomic_DNA"/>
</dbReference>
<gene>
    <name evidence="1" type="ORF">PV06_11887</name>
</gene>
<dbReference type="HOGENOM" id="CLU_1713272_0_0_1"/>
<evidence type="ECO:0000313" key="2">
    <source>
        <dbReference type="Proteomes" id="UP000053342"/>
    </source>
</evidence>
<accession>A0A0D2CXG5</accession>
<evidence type="ECO:0000313" key="1">
    <source>
        <dbReference type="EMBL" id="KIW35773.1"/>
    </source>
</evidence>
<dbReference type="Proteomes" id="UP000053342">
    <property type="component" value="Unassembled WGS sequence"/>
</dbReference>
<reference evidence="1 2" key="1">
    <citation type="submission" date="2015-01" db="EMBL/GenBank/DDBJ databases">
        <title>The Genome Sequence of Exophiala oligosperma CBS72588.</title>
        <authorList>
            <consortium name="The Broad Institute Genomics Platform"/>
            <person name="Cuomo C."/>
            <person name="de Hoog S."/>
            <person name="Gorbushina A."/>
            <person name="Stielow B."/>
            <person name="Teixiera M."/>
            <person name="Abouelleil A."/>
            <person name="Chapman S.B."/>
            <person name="Priest M."/>
            <person name="Young S.K."/>
            <person name="Wortman J."/>
            <person name="Nusbaum C."/>
            <person name="Birren B."/>
        </authorList>
    </citation>
    <scope>NUCLEOTIDE SEQUENCE [LARGE SCALE GENOMIC DNA]</scope>
    <source>
        <strain evidence="1 2">CBS 72588</strain>
    </source>
</reference>
<protein>
    <submittedName>
        <fullName evidence="1">Uncharacterized protein</fullName>
    </submittedName>
</protein>
<dbReference type="AlphaFoldDB" id="A0A0D2CXG5"/>
<proteinExistence type="predicted"/>
<dbReference type="RefSeq" id="XP_016255989.1">
    <property type="nucleotide sequence ID" value="XM_016413633.1"/>
</dbReference>